<keyword evidence="4 7" id="KW-0812">Transmembrane</keyword>
<dbReference type="CDD" id="cd06261">
    <property type="entry name" value="TM_PBP2"/>
    <property type="match status" value="1"/>
</dbReference>
<evidence type="ECO:0000256" key="5">
    <source>
        <dbReference type="ARBA" id="ARBA00022989"/>
    </source>
</evidence>
<keyword evidence="6 7" id="KW-0472">Membrane</keyword>
<dbReference type="PROSITE" id="PS50928">
    <property type="entry name" value="ABC_TM1"/>
    <property type="match status" value="1"/>
</dbReference>
<feature type="domain" description="ABC transmembrane type-1" evidence="8">
    <location>
        <begin position="108"/>
        <end position="326"/>
    </location>
</feature>
<comment type="caution">
    <text evidence="9">The sequence shown here is derived from an EMBL/GenBank/DDBJ whole genome shotgun (WGS) entry which is preliminary data.</text>
</comment>
<protein>
    <submittedName>
        <fullName evidence="9">ABC transporter permease subunit</fullName>
    </submittedName>
</protein>
<evidence type="ECO:0000256" key="3">
    <source>
        <dbReference type="ARBA" id="ARBA00022475"/>
    </source>
</evidence>
<dbReference type="InterPro" id="IPR000515">
    <property type="entry name" value="MetI-like"/>
</dbReference>
<gene>
    <name evidence="9" type="ORF">EHQ30_07400</name>
</gene>
<dbReference type="GO" id="GO:0042884">
    <property type="term" value="P:microcin transport"/>
    <property type="evidence" value="ECO:0007669"/>
    <property type="project" value="TreeGrafter"/>
</dbReference>
<evidence type="ECO:0000256" key="2">
    <source>
        <dbReference type="ARBA" id="ARBA00022448"/>
    </source>
</evidence>
<dbReference type="GO" id="GO:0005886">
    <property type="term" value="C:plasma membrane"/>
    <property type="evidence" value="ECO:0007669"/>
    <property type="project" value="UniProtKB-SubCell"/>
</dbReference>
<proteinExistence type="inferred from homology"/>
<comment type="subcellular location">
    <subcellularLocation>
        <location evidence="1 7">Cell membrane</location>
        <topology evidence="1 7">Multi-pass membrane protein</topology>
    </subcellularLocation>
</comment>
<feature type="transmembrane region" description="Helical" evidence="7">
    <location>
        <begin position="110"/>
        <end position="131"/>
    </location>
</feature>
<evidence type="ECO:0000256" key="6">
    <source>
        <dbReference type="ARBA" id="ARBA00023136"/>
    </source>
</evidence>
<keyword evidence="3" id="KW-1003">Cell membrane</keyword>
<dbReference type="EMBL" id="RQFP01000001">
    <property type="protein sequence ID" value="TGK96422.1"/>
    <property type="molecule type" value="Genomic_DNA"/>
</dbReference>
<evidence type="ECO:0000256" key="4">
    <source>
        <dbReference type="ARBA" id="ARBA00022692"/>
    </source>
</evidence>
<evidence type="ECO:0000313" key="10">
    <source>
        <dbReference type="Proteomes" id="UP000297891"/>
    </source>
</evidence>
<evidence type="ECO:0000256" key="7">
    <source>
        <dbReference type="RuleBase" id="RU363032"/>
    </source>
</evidence>
<feature type="transmembrane region" description="Helical" evidence="7">
    <location>
        <begin position="9"/>
        <end position="30"/>
    </location>
</feature>
<accession>A0A2M9Y4K3</accession>
<evidence type="ECO:0000259" key="8">
    <source>
        <dbReference type="PROSITE" id="PS50928"/>
    </source>
</evidence>
<dbReference type="GO" id="GO:0055085">
    <property type="term" value="P:transmembrane transport"/>
    <property type="evidence" value="ECO:0007669"/>
    <property type="project" value="InterPro"/>
</dbReference>
<dbReference type="Pfam" id="PF00528">
    <property type="entry name" value="BPD_transp_1"/>
    <property type="match status" value="1"/>
</dbReference>
<feature type="transmembrane region" description="Helical" evidence="7">
    <location>
        <begin position="143"/>
        <end position="169"/>
    </location>
</feature>
<name>A0A2M9Y4K3_9LEPT</name>
<dbReference type="Proteomes" id="UP000297891">
    <property type="component" value="Unassembled WGS sequence"/>
</dbReference>
<keyword evidence="5 7" id="KW-1133">Transmembrane helix</keyword>
<feature type="transmembrane region" description="Helical" evidence="7">
    <location>
        <begin position="258"/>
        <end position="283"/>
    </location>
</feature>
<comment type="similarity">
    <text evidence="7">Belongs to the binding-protein-dependent transport system permease family.</text>
</comment>
<keyword evidence="2 7" id="KW-0813">Transport</keyword>
<evidence type="ECO:0000256" key="1">
    <source>
        <dbReference type="ARBA" id="ARBA00004651"/>
    </source>
</evidence>
<sequence length="336" mass="37946">MWKYFFKRFLLIFPTLLGITFLVFLISHFAPGGPLNSEIAKLKGSGNLAGASTKQISQEEIELIKQRLHLDKPAPVAYLLWLKQIIQFDLGESRLHSRKVSDLIVEKLPVSLFFGLSGFFLTYLICIPLGIQKALKEGSQFDFISSFIIFFTYSLPVFAFAMLLLYLFASGEVFSFFPLGHEVSDFYEDLSFWGKVKDRLTHMFLPVICYVVGSFAVLTLLMKNSLLDQIAKEYVRTAVSKGLSFSDSIFRHAFRNSLIPIATGFGSNLTLIFSGSLFIELVFNIDGMGLLSFEAVRERDTDLMMGLLLAQSFLGLIGKIVSDFCYILIDPRIDFE</sequence>
<feature type="transmembrane region" description="Helical" evidence="7">
    <location>
        <begin position="303"/>
        <end position="329"/>
    </location>
</feature>
<dbReference type="PANTHER" id="PTHR30465">
    <property type="entry name" value="INNER MEMBRANE ABC TRANSPORTER"/>
    <property type="match status" value="1"/>
</dbReference>
<evidence type="ECO:0000313" key="9">
    <source>
        <dbReference type="EMBL" id="TGK96422.1"/>
    </source>
</evidence>
<dbReference type="RefSeq" id="WP_100789608.1">
    <property type="nucleotide sequence ID" value="NZ_NPDQ01000002.1"/>
</dbReference>
<keyword evidence="10" id="KW-1185">Reference proteome</keyword>
<reference evidence="9" key="1">
    <citation type="journal article" date="2019" name="PLoS Negl. Trop. Dis.">
        <title>Revisiting the worldwide diversity of Leptospira species in the environment.</title>
        <authorList>
            <person name="Vincent A.T."/>
            <person name="Schiettekatte O."/>
            <person name="Bourhy P."/>
            <person name="Veyrier F.J."/>
            <person name="Picardeau M."/>
        </authorList>
    </citation>
    <scope>NUCLEOTIDE SEQUENCE [LARGE SCALE GENOMIC DNA]</scope>
    <source>
        <strain evidence="9">201800277</strain>
    </source>
</reference>
<dbReference type="InterPro" id="IPR035906">
    <property type="entry name" value="MetI-like_sf"/>
</dbReference>
<dbReference type="PANTHER" id="PTHR30465:SF66">
    <property type="entry name" value="INNER MEMBRANE ABC TRANSPORTER PERMEASE PROTEIN YEJB"/>
    <property type="match status" value="1"/>
</dbReference>
<dbReference type="SUPFAM" id="SSF161098">
    <property type="entry name" value="MetI-like"/>
    <property type="match status" value="1"/>
</dbReference>
<organism evidence="9 10">
    <name type="scientific">Leptospira brenneri</name>
    <dbReference type="NCBI Taxonomy" id="2023182"/>
    <lineage>
        <taxon>Bacteria</taxon>
        <taxon>Pseudomonadati</taxon>
        <taxon>Spirochaetota</taxon>
        <taxon>Spirochaetia</taxon>
        <taxon>Leptospirales</taxon>
        <taxon>Leptospiraceae</taxon>
        <taxon>Leptospira</taxon>
    </lineage>
</organism>
<dbReference type="OrthoDB" id="9806409at2"/>
<dbReference type="Gene3D" id="1.10.3720.10">
    <property type="entry name" value="MetI-like"/>
    <property type="match status" value="1"/>
</dbReference>
<dbReference type="AlphaFoldDB" id="A0A2M9Y4K3"/>
<feature type="transmembrane region" description="Helical" evidence="7">
    <location>
        <begin position="203"/>
        <end position="222"/>
    </location>
</feature>